<dbReference type="Gene3D" id="3.80.10.10">
    <property type="entry name" value="Ribonuclease Inhibitor"/>
    <property type="match status" value="1"/>
</dbReference>
<dbReference type="PANTHER" id="PTHR14224:SF1">
    <property type="entry name" value="PRAME LIKE, X-LINKED 1"/>
    <property type="match status" value="1"/>
</dbReference>
<proteinExistence type="predicted"/>
<keyword evidence="1" id="KW-0433">Leucine-rich repeat</keyword>
<dbReference type="Ensembl" id="ENSCCNT00000014883.1">
    <property type="protein sequence ID" value="ENSCCNP00000011363.1"/>
    <property type="gene ID" value="ENSCCNG00000011767.1"/>
</dbReference>
<sequence length="466" mass="53278">FINMDQTEIPTLLDLAIQNLMVNEPVLIHALEEIPRELFIPLFIAAFSGERKNILKAIVSTWPFRCLHVGTLRVQEPHCEVLEAMIDGLQILPVQNSSTRAPKLRVLDLRQDADCRTTCTDISSKFPFCFQSCIYSQQSILKIQEACNNIANSESQPQSSRKPMELFVDLYFDGTLRSRKFLSVLLNKVEQSFGSLHLCCRDLQISKTSDYKSTLKFLDLVCTDHLGIDQAYLSEVSTLLAQMIHLDSLSLSRIIFRSCKGKNFRNFLTHLGQMDNLEELSLSFFSIRDQLNKLLRVLPPELDFLYLTFCELSHKDFISLSQSLQANHLKLLNLSNTQISWEYSEPFVTLLENLSGTLQHLEIDSCLITDSTLSAVIPTLSRCSHLRVLSFASNPITMPVLKHLLQQLTPLMELKYVIYPVPVHCYEQWNSHDTLNQQKLAEVKAQLKGMLQAAQREDMNWTMCSE</sequence>
<dbReference type="SUPFAM" id="SSF52047">
    <property type="entry name" value="RNI-like"/>
    <property type="match status" value="1"/>
</dbReference>
<dbReference type="AlphaFoldDB" id="A0A8C0ZQP3"/>
<protein>
    <submittedName>
        <fullName evidence="3">Uncharacterized protein</fullName>
    </submittedName>
</protein>
<accession>A0A8C0ZQP3</accession>
<dbReference type="GO" id="GO:0005737">
    <property type="term" value="C:cytoplasm"/>
    <property type="evidence" value="ECO:0007669"/>
    <property type="project" value="TreeGrafter"/>
</dbReference>
<dbReference type="PANTHER" id="PTHR14224">
    <property type="entry name" value="SIMILAR TO PREFERENTIALLY EXPRESSED ANTIGEN IN MELANOMA-LIKE 3"/>
    <property type="match status" value="1"/>
</dbReference>
<keyword evidence="2" id="KW-0677">Repeat</keyword>
<evidence type="ECO:0000313" key="3">
    <source>
        <dbReference type="Ensembl" id="ENSCCNP00000011363.1"/>
    </source>
</evidence>
<evidence type="ECO:0000256" key="2">
    <source>
        <dbReference type="ARBA" id="ARBA00022737"/>
    </source>
</evidence>
<dbReference type="InterPro" id="IPR050694">
    <property type="entry name" value="LRRC14/PRAME"/>
</dbReference>
<dbReference type="InterPro" id="IPR032675">
    <property type="entry name" value="LRR_dom_sf"/>
</dbReference>
<organism evidence="3">
    <name type="scientific">Castor canadensis</name>
    <name type="common">American beaver</name>
    <dbReference type="NCBI Taxonomy" id="51338"/>
    <lineage>
        <taxon>Eukaryota</taxon>
        <taxon>Metazoa</taxon>
        <taxon>Chordata</taxon>
        <taxon>Craniata</taxon>
        <taxon>Vertebrata</taxon>
        <taxon>Euteleostomi</taxon>
        <taxon>Mammalia</taxon>
        <taxon>Eutheria</taxon>
        <taxon>Euarchontoglires</taxon>
        <taxon>Glires</taxon>
        <taxon>Rodentia</taxon>
        <taxon>Castorimorpha</taxon>
        <taxon>Castoridae</taxon>
        <taxon>Castor</taxon>
    </lineage>
</organism>
<gene>
    <name evidence="3" type="primary">LOC109680829</name>
</gene>
<reference evidence="3" key="1">
    <citation type="submission" date="2023-09" db="UniProtKB">
        <authorList>
            <consortium name="Ensembl"/>
        </authorList>
    </citation>
    <scope>IDENTIFICATION</scope>
</reference>
<name>A0A8C0ZQP3_CASCN</name>
<evidence type="ECO:0000256" key="1">
    <source>
        <dbReference type="ARBA" id="ARBA00022614"/>
    </source>
</evidence>